<dbReference type="Gene3D" id="2.140.10.30">
    <property type="entry name" value="Dipeptidylpeptidase IV, N-terminal domain"/>
    <property type="match status" value="1"/>
</dbReference>
<evidence type="ECO:0000313" key="4">
    <source>
        <dbReference type="EMBL" id="CDW28959.1"/>
    </source>
</evidence>
<evidence type="ECO:0000259" key="3">
    <source>
        <dbReference type="Pfam" id="PF00930"/>
    </source>
</evidence>
<dbReference type="GO" id="GO:0006508">
    <property type="term" value="P:proteolysis"/>
    <property type="evidence" value="ECO:0007669"/>
    <property type="project" value="InterPro"/>
</dbReference>
<organism evidence="4">
    <name type="scientific">Lepeophtheirus salmonis</name>
    <name type="common">Salmon louse</name>
    <name type="synonym">Caligus salmonis</name>
    <dbReference type="NCBI Taxonomy" id="72036"/>
    <lineage>
        <taxon>Eukaryota</taxon>
        <taxon>Metazoa</taxon>
        <taxon>Ecdysozoa</taxon>
        <taxon>Arthropoda</taxon>
        <taxon>Crustacea</taxon>
        <taxon>Multicrustacea</taxon>
        <taxon>Hexanauplia</taxon>
        <taxon>Copepoda</taxon>
        <taxon>Siphonostomatoida</taxon>
        <taxon>Caligidae</taxon>
        <taxon>Lepeophtheirus</taxon>
    </lineage>
</organism>
<name>A0A0K2TSE4_LEPSM</name>
<dbReference type="GO" id="GO:0008239">
    <property type="term" value="F:dipeptidyl-peptidase activity"/>
    <property type="evidence" value="ECO:0007669"/>
    <property type="project" value="TreeGrafter"/>
</dbReference>
<proteinExistence type="predicted"/>
<reference evidence="4" key="1">
    <citation type="submission" date="2014-05" db="EMBL/GenBank/DDBJ databases">
        <authorList>
            <person name="Chronopoulou M."/>
        </authorList>
    </citation>
    <scope>NUCLEOTIDE SEQUENCE</scope>
    <source>
        <tissue evidence="4">Whole organism</tissue>
    </source>
</reference>
<sequence length="801" mass="90716">MSADCKSPWSDEKPMSGGEEEEEEEEKTLGQEACADHQDEEVEEKSLSRRRSSSKSWKELKKAVVATRKRLSSGSRSGNLPSSFLFRDLEPQKTRLYFLAHPNIGYVDVGQTDQLLPWSLLIEASSQTLPSCTGKLSKEELLLSETKRCATWGINSFQMDSKSGKIIFPSCGSLFGCVDSGKPPVSPLYPFEIKKRKVQGAILNASMCPANPDLIASVINGDIWIIHAVSGDEVRVTFYHKGNESLEDDPLTCGIPAYVTQEEFERFEGFWWCPVCEDGDYQILYEVVDESDVELLRSSSGECIEELRFPRAGTSNAKSYLKLLKFKLQNDEEVVDVRHYGLENSLENLFPWMEYLVRAGWMSDGKSVWIQLLNRRQVLIELVMLPQKLFVPVQIDMECVTLTNGASPHPPSGQVQILCSLQSETWIKVNDILTFLTSSDLEDDRYHTLKFIWASEETGWRHLYLYTVQLTNSSDAANSDIFEEMCLRQRIISKVALTFGEWSVDNKAITVDSEKGLVFFQANKDTPLENHLYVVSLSQPGHIRRLTTLGYSHNVYIREDCSLCVTLFSSIHSVPGCQIFRLVRKDSTVDGISMIPSGTLLEPKTPEKDYHPPQLFSHKISSGDTLYSMIFKPHTLEDDRQYPIVLNIYGGPEVQLVSNAYKGMYQLRNHLLASQGYGVICIDSRGSKNRGTKMESHIHHRMGQVELADQIEIIHKLHETEKWMDIHRIAITGWSYGGYLSLMGLAKYPDLFKIAIAGAPVTSWNEYDTGYTERYMDLPSLNPSGYRKGSILNLVERFPDE</sequence>
<feature type="domain" description="Peptidase S9 prolyl oligopeptidase catalytic" evidence="2">
    <location>
        <begin position="668"/>
        <end position="790"/>
    </location>
</feature>
<feature type="region of interest" description="Disordered" evidence="1">
    <location>
        <begin position="1"/>
        <end position="54"/>
    </location>
</feature>
<dbReference type="EMBL" id="HACA01011598">
    <property type="protein sequence ID" value="CDW28959.1"/>
    <property type="molecule type" value="Transcribed_RNA"/>
</dbReference>
<dbReference type="Gene3D" id="3.40.50.1820">
    <property type="entry name" value="alpha/beta hydrolase"/>
    <property type="match status" value="1"/>
</dbReference>
<dbReference type="InterPro" id="IPR050278">
    <property type="entry name" value="Serine_Prot_S9B/DPPIV"/>
</dbReference>
<dbReference type="OrthoDB" id="16520at2759"/>
<dbReference type="Pfam" id="PF00930">
    <property type="entry name" value="DPPIV_N"/>
    <property type="match status" value="1"/>
</dbReference>
<dbReference type="PANTHER" id="PTHR11731:SF193">
    <property type="entry name" value="DIPEPTIDYL PEPTIDASE 9"/>
    <property type="match status" value="1"/>
</dbReference>
<dbReference type="SUPFAM" id="SSF82171">
    <property type="entry name" value="DPP6 N-terminal domain-like"/>
    <property type="match status" value="1"/>
</dbReference>
<dbReference type="SUPFAM" id="SSF53474">
    <property type="entry name" value="alpha/beta-Hydrolases"/>
    <property type="match status" value="1"/>
</dbReference>
<dbReference type="InterPro" id="IPR001375">
    <property type="entry name" value="Peptidase_S9_cat"/>
</dbReference>
<dbReference type="InterPro" id="IPR029058">
    <property type="entry name" value="AB_hydrolase_fold"/>
</dbReference>
<feature type="domain" description="Dipeptidylpeptidase IV N-terminal" evidence="3">
    <location>
        <begin position="199"/>
        <end position="570"/>
    </location>
</feature>
<accession>A0A0K2TSE4</accession>
<dbReference type="GO" id="GO:0008236">
    <property type="term" value="F:serine-type peptidase activity"/>
    <property type="evidence" value="ECO:0007669"/>
    <property type="project" value="InterPro"/>
</dbReference>
<dbReference type="PANTHER" id="PTHR11731">
    <property type="entry name" value="PROTEASE FAMILY S9B,C DIPEPTIDYL-PEPTIDASE IV-RELATED"/>
    <property type="match status" value="1"/>
</dbReference>
<dbReference type="AlphaFoldDB" id="A0A0K2TSE4"/>
<protein>
    <submittedName>
        <fullName evidence="4">Uncharacterized protein</fullName>
    </submittedName>
</protein>
<dbReference type="Pfam" id="PF00326">
    <property type="entry name" value="Peptidase_S9"/>
    <property type="match status" value="1"/>
</dbReference>
<dbReference type="InterPro" id="IPR002469">
    <property type="entry name" value="Peptidase_S9B_N"/>
</dbReference>
<evidence type="ECO:0000259" key="2">
    <source>
        <dbReference type="Pfam" id="PF00326"/>
    </source>
</evidence>
<evidence type="ECO:0000256" key="1">
    <source>
        <dbReference type="SAM" id="MobiDB-lite"/>
    </source>
</evidence>